<sequence>MRKTMGAWLGMEEEDGEQGKVELSCETFGWKDELTVLTMQDVERLRKRREHVLQSMGRVILIQGKTRHRKRRLKSTTRRTAPIYRTEKKGARLCNKFHSPRLGRSTSGRSSQDRGVALDWFLALYNE</sequence>
<name>A0ACC0W3K0_9STRA</name>
<protein>
    <submittedName>
        <fullName evidence="1">Uncharacterized protein</fullName>
    </submittedName>
</protein>
<dbReference type="Proteomes" id="UP001163321">
    <property type="component" value="Chromosome 4"/>
</dbReference>
<evidence type="ECO:0000313" key="2">
    <source>
        <dbReference type="Proteomes" id="UP001163321"/>
    </source>
</evidence>
<evidence type="ECO:0000313" key="1">
    <source>
        <dbReference type="EMBL" id="KAI9913420.1"/>
    </source>
</evidence>
<organism evidence="1 2">
    <name type="scientific">Peronosclerospora sorghi</name>
    <dbReference type="NCBI Taxonomy" id="230839"/>
    <lineage>
        <taxon>Eukaryota</taxon>
        <taxon>Sar</taxon>
        <taxon>Stramenopiles</taxon>
        <taxon>Oomycota</taxon>
        <taxon>Peronosporomycetes</taxon>
        <taxon>Peronosporales</taxon>
        <taxon>Peronosporaceae</taxon>
        <taxon>Peronosclerospora</taxon>
    </lineage>
</organism>
<dbReference type="EMBL" id="CM047583">
    <property type="protein sequence ID" value="KAI9913420.1"/>
    <property type="molecule type" value="Genomic_DNA"/>
</dbReference>
<reference evidence="1 2" key="1">
    <citation type="journal article" date="2022" name="bioRxiv">
        <title>The genome of the oomycete Peronosclerospora sorghi, a cosmopolitan pathogen of maize and sorghum, is inflated with dispersed pseudogenes.</title>
        <authorList>
            <person name="Fletcher K."/>
            <person name="Martin F."/>
            <person name="Isakeit T."/>
            <person name="Cavanaugh K."/>
            <person name="Magill C."/>
            <person name="Michelmore R."/>
        </authorList>
    </citation>
    <scope>NUCLEOTIDE SEQUENCE [LARGE SCALE GENOMIC DNA]</scope>
    <source>
        <strain evidence="1">P6</strain>
    </source>
</reference>
<accession>A0ACC0W3K0</accession>
<comment type="caution">
    <text evidence="1">The sequence shown here is derived from an EMBL/GenBank/DDBJ whole genome shotgun (WGS) entry which is preliminary data.</text>
</comment>
<gene>
    <name evidence="1" type="ORF">PsorP6_005040</name>
</gene>
<keyword evidence="2" id="KW-1185">Reference proteome</keyword>
<proteinExistence type="predicted"/>